<protein>
    <submittedName>
        <fullName evidence="3">CHRD domain-containing protein</fullName>
    </submittedName>
</protein>
<reference evidence="3 4" key="1">
    <citation type="submission" date="2023-12" db="EMBL/GenBank/DDBJ databases">
        <title>the genome sequence of Hyalangium sp. s54d21.</title>
        <authorList>
            <person name="Zhang X."/>
        </authorList>
    </citation>
    <scope>NUCLEOTIDE SEQUENCE [LARGE SCALE GENOMIC DNA]</scope>
    <source>
        <strain evidence="4">s54d21</strain>
    </source>
</reference>
<gene>
    <name evidence="3" type="ORF">SYV04_17135</name>
</gene>
<keyword evidence="1" id="KW-0732">Signal</keyword>
<evidence type="ECO:0000256" key="1">
    <source>
        <dbReference type="SAM" id="SignalP"/>
    </source>
</evidence>
<comment type="caution">
    <text evidence="3">The sequence shown here is derived from an EMBL/GenBank/DDBJ whole genome shotgun (WGS) entry which is preliminary data.</text>
</comment>
<organism evidence="3 4">
    <name type="scientific">Hyalangium rubrum</name>
    <dbReference type="NCBI Taxonomy" id="3103134"/>
    <lineage>
        <taxon>Bacteria</taxon>
        <taxon>Pseudomonadati</taxon>
        <taxon>Myxococcota</taxon>
        <taxon>Myxococcia</taxon>
        <taxon>Myxococcales</taxon>
        <taxon>Cystobacterineae</taxon>
        <taxon>Archangiaceae</taxon>
        <taxon>Hyalangium</taxon>
    </lineage>
</organism>
<feature type="signal peptide" evidence="1">
    <location>
        <begin position="1"/>
        <end position="20"/>
    </location>
</feature>
<dbReference type="RefSeq" id="WP_321546871.1">
    <property type="nucleotide sequence ID" value="NZ_JAXIVS010000005.1"/>
</dbReference>
<feature type="chain" id="PRO_5046551425" evidence="1">
    <location>
        <begin position="21"/>
        <end position="212"/>
    </location>
</feature>
<name>A0ABU5H5W4_9BACT</name>
<accession>A0ABU5H5W4</accession>
<proteinExistence type="predicted"/>
<dbReference type="Pfam" id="PF07452">
    <property type="entry name" value="CHRD"/>
    <property type="match status" value="1"/>
</dbReference>
<dbReference type="InterPro" id="IPR010895">
    <property type="entry name" value="CHRD"/>
</dbReference>
<evidence type="ECO:0000313" key="4">
    <source>
        <dbReference type="Proteomes" id="UP001291309"/>
    </source>
</evidence>
<feature type="domain" description="CHRD" evidence="2">
    <location>
        <begin position="65"/>
        <end position="206"/>
    </location>
</feature>
<sequence length="212" mass="23087">MRMPAALALPLALFTLPAWAKDPAQGATTFTVYEAYMSPAQEPGEESEVPKLLEKSLGGTAPATPRESRKSRGYGQIRFAKDLSKAYVDVEIQGVNATDIVMFHIHCGPPGVLGPIIVDFGDHESPAKKLATGKFSMELTNKNVVFVKDMPKGLKPTLPEGCPSELGFLSQAKTLAGLEYLAKKGVLYFNLHTKAHTYYGEMRGQIYPAQEK</sequence>
<evidence type="ECO:0000259" key="2">
    <source>
        <dbReference type="Pfam" id="PF07452"/>
    </source>
</evidence>
<dbReference type="Proteomes" id="UP001291309">
    <property type="component" value="Unassembled WGS sequence"/>
</dbReference>
<keyword evidence="4" id="KW-1185">Reference proteome</keyword>
<evidence type="ECO:0000313" key="3">
    <source>
        <dbReference type="EMBL" id="MDY7228147.1"/>
    </source>
</evidence>
<dbReference type="EMBL" id="JAXIVS010000005">
    <property type="protein sequence ID" value="MDY7228147.1"/>
    <property type="molecule type" value="Genomic_DNA"/>
</dbReference>